<keyword evidence="3" id="KW-1185">Reference proteome</keyword>
<name>A0A5C6M9N1_9PLAN</name>
<evidence type="ECO:0000256" key="1">
    <source>
        <dbReference type="SAM" id="MobiDB-lite"/>
    </source>
</evidence>
<feature type="region of interest" description="Disordered" evidence="1">
    <location>
        <begin position="1"/>
        <end position="60"/>
    </location>
</feature>
<feature type="compositionally biased region" description="Gly residues" evidence="1">
    <location>
        <begin position="40"/>
        <end position="49"/>
    </location>
</feature>
<dbReference type="AlphaFoldDB" id="A0A5C6M9N1"/>
<protein>
    <submittedName>
        <fullName evidence="2">Uncharacterized protein</fullName>
    </submittedName>
</protein>
<dbReference type="EMBL" id="SRHE01000191">
    <property type="protein sequence ID" value="TWW09734.1"/>
    <property type="molecule type" value="Genomic_DNA"/>
</dbReference>
<evidence type="ECO:0000313" key="3">
    <source>
        <dbReference type="Proteomes" id="UP000321083"/>
    </source>
</evidence>
<proteinExistence type="predicted"/>
<evidence type="ECO:0000313" key="2">
    <source>
        <dbReference type="EMBL" id="TWW09734.1"/>
    </source>
</evidence>
<gene>
    <name evidence="2" type="ORF">E3A20_11370</name>
</gene>
<dbReference type="Proteomes" id="UP000321083">
    <property type="component" value="Unassembled WGS sequence"/>
</dbReference>
<reference evidence="2 3" key="2">
    <citation type="submission" date="2019-08" db="EMBL/GenBank/DDBJ databases">
        <authorList>
            <person name="Henke P."/>
        </authorList>
    </citation>
    <scope>NUCLEOTIDE SEQUENCE [LARGE SCALE GENOMIC DNA]</scope>
    <source>
        <strain evidence="2">Phe10_nw2017</strain>
    </source>
</reference>
<organism evidence="2 3">
    <name type="scientific">Planctomyces bekefii</name>
    <dbReference type="NCBI Taxonomy" id="1653850"/>
    <lineage>
        <taxon>Bacteria</taxon>
        <taxon>Pseudomonadati</taxon>
        <taxon>Planctomycetota</taxon>
        <taxon>Planctomycetia</taxon>
        <taxon>Planctomycetales</taxon>
        <taxon>Planctomycetaceae</taxon>
        <taxon>Planctomyces</taxon>
    </lineage>
</organism>
<reference evidence="2 3" key="1">
    <citation type="submission" date="2019-08" db="EMBL/GenBank/DDBJ databases">
        <title>100 year-old enigma solved: identification of Planctomyces bekefii, the type genus and species of the phylum Planctomycetes.</title>
        <authorList>
            <person name="Svetlana D.N."/>
            <person name="Overmann J."/>
        </authorList>
    </citation>
    <scope>NUCLEOTIDE SEQUENCE [LARGE SCALE GENOMIC DNA]</scope>
    <source>
        <strain evidence="2">Phe10_nw2017</strain>
    </source>
</reference>
<comment type="caution">
    <text evidence="2">The sequence shown here is derived from an EMBL/GenBank/DDBJ whole genome shotgun (WGS) entry which is preliminary data.</text>
</comment>
<feature type="compositionally biased region" description="Basic and acidic residues" evidence="1">
    <location>
        <begin position="1"/>
        <end position="13"/>
    </location>
</feature>
<accession>A0A5C6M9N1</accession>
<sequence length="60" mass="6617">MVQTPPKKEEPKLKVTPKPTIPVKYDRKDYISNKGKGKGGEGVKGGNGYYGNDNPATNYY</sequence>